<gene>
    <name evidence="2" type="ORF">EMU01_22470</name>
</gene>
<evidence type="ECO:0000313" key="2">
    <source>
        <dbReference type="EMBL" id="GEL81103.1"/>
    </source>
</evidence>
<name>A0ABQ0VIF6_ENTMU</name>
<keyword evidence="3" id="KW-1185">Reference proteome</keyword>
<sequence>MYYAIYQSQTFGGNLMTELSNLPNIGKVLEENLRKIGVTTEEQFKEKGAE</sequence>
<protein>
    <recommendedName>
        <fullName evidence="1">TfoX C-terminal domain-containing protein</fullName>
    </recommendedName>
</protein>
<evidence type="ECO:0000313" key="3">
    <source>
        <dbReference type="Proteomes" id="UP000321175"/>
    </source>
</evidence>
<accession>A0ABQ0VIF6</accession>
<proteinExistence type="predicted"/>
<evidence type="ECO:0000259" key="1">
    <source>
        <dbReference type="Pfam" id="PF04994"/>
    </source>
</evidence>
<dbReference type="Proteomes" id="UP000321175">
    <property type="component" value="Unassembled WGS sequence"/>
</dbReference>
<dbReference type="Gene3D" id="1.10.150.20">
    <property type="entry name" value="5' to 3' exonuclease, C-terminal subdomain"/>
    <property type="match status" value="1"/>
</dbReference>
<dbReference type="InterPro" id="IPR007077">
    <property type="entry name" value="TfoX_C"/>
</dbReference>
<comment type="caution">
    <text evidence="2">The sequence shown here is derived from an EMBL/GenBank/DDBJ whole genome shotgun (WGS) entry which is preliminary data.</text>
</comment>
<dbReference type="Pfam" id="PF04994">
    <property type="entry name" value="TfoX_C"/>
    <property type="match status" value="1"/>
</dbReference>
<reference evidence="2 3" key="1">
    <citation type="submission" date="2019-07" db="EMBL/GenBank/DDBJ databases">
        <title>Whole genome shotgun sequence of Enterococcus mundtii NBRC 100490.</title>
        <authorList>
            <person name="Hosoyama A."/>
            <person name="Uohara A."/>
            <person name="Ohji S."/>
            <person name="Ichikawa N."/>
        </authorList>
    </citation>
    <scope>NUCLEOTIDE SEQUENCE [LARGE SCALE GENOMIC DNA]</scope>
    <source>
        <strain evidence="2 3">NBRC 100490</strain>
    </source>
</reference>
<organism evidence="2 3">
    <name type="scientific">Enterococcus mundtii</name>
    <dbReference type="NCBI Taxonomy" id="53346"/>
    <lineage>
        <taxon>Bacteria</taxon>
        <taxon>Bacillati</taxon>
        <taxon>Bacillota</taxon>
        <taxon>Bacilli</taxon>
        <taxon>Lactobacillales</taxon>
        <taxon>Enterococcaceae</taxon>
        <taxon>Enterococcus</taxon>
    </lineage>
</organism>
<feature type="domain" description="TfoX C-terminal" evidence="1">
    <location>
        <begin position="17"/>
        <end position="49"/>
    </location>
</feature>
<dbReference type="EMBL" id="BJWA01000017">
    <property type="protein sequence ID" value="GEL81103.1"/>
    <property type="molecule type" value="Genomic_DNA"/>
</dbReference>